<evidence type="ECO:0000313" key="2">
    <source>
        <dbReference type="Proteomes" id="UP000821845"/>
    </source>
</evidence>
<accession>A0ACB7SNG1</accession>
<keyword evidence="2" id="KW-1185">Reference proteome</keyword>
<sequence length="593" mass="65406">MAAQKITGYDPTSMQWAEINVSTPEDDVPTENECLQTLLRLRQQRQARQDPKTAAKVSACPSLQQARSTNAASAKDASALPSPQRNTPARWRPTQTPRVRSEDMIIVLKPRTTLDIRKVFRHGDAGTAIAAHITGVSAGDLNVWPVWEQNVLVCTTQTVRVADQLIKDFDLRVGKASYPFRGHLKITGEVCRGVISVREDETSDSLKSKLYWQEGEIAFVRKLGQSSVAVVTFVGRKLPRYINYNFECVMVRRYKKTIPACYKCGTVGHWVDNCPNPDTGRCHQCGKTMEDASGAATQHECQPTCLICGDNHLTGSAACKGKFRPARKPAPPPRKQPEHRQQRPQHGNGGDSPDQSNAGARPRNGPKQPRKKPTSGTSGQLPPSIKPGDFPPLEQHQHNQVSGWAGVASHSAIPPPHPTPLELEMRKEIDLLKKQNAQLAAKIRALEEGAADNSRLESNMEDLEDTVSECSGSTSVSRPQTRTTASTLADHERRLTNIETQLQVITEQLAQIPVMIQQVTQQMTHQVTTQLKQWLLANPRITRRARSPRAPYHIGKQVRLDNTDSAAQSTELVTAASQSPPTESSPQLTSPQD</sequence>
<organism evidence="1 2">
    <name type="scientific">Hyalomma asiaticum</name>
    <name type="common">Tick</name>
    <dbReference type="NCBI Taxonomy" id="266040"/>
    <lineage>
        <taxon>Eukaryota</taxon>
        <taxon>Metazoa</taxon>
        <taxon>Ecdysozoa</taxon>
        <taxon>Arthropoda</taxon>
        <taxon>Chelicerata</taxon>
        <taxon>Arachnida</taxon>
        <taxon>Acari</taxon>
        <taxon>Parasitiformes</taxon>
        <taxon>Ixodida</taxon>
        <taxon>Ixodoidea</taxon>
        <taxon>Ixodidae</taxon>
        <taxon>Hyalomminae</taxon>
        <taxon>Hyalomma</taxon>
    </lineage>
</organism>
<gene>
    <name evidence="1" type="ORF">HPB50_021271</name>
</gene>
<comment type="caution">
    <text evidence="1">The sequence shown here is derived from an EMBL/GenBank/DDBJ whole genome shotgun (WGS) entry which is preliminary data.</text>
</comment>
<name>A0ACB7SNG1_HYAAI</name>
<dbReference type="Proteomes" id="UP000821845">
    <property type="component" value="Chromosome 3"/>
</dbReference>
<protein>
    <submittedName>
        <fullName evidence="1">Uncharacterized protein</fullName>
    </submittedName>
</protein>
<proteinExistence type="predicted"/>
<dbReference type="EMBL" id="CM023483">
    <property type="protein sequence ID" value="KAH6936737.1"/>
    <property type="molecule type" value="Genomic_DNA"/>
</dbReference>
<reference evidence="1" key="1">
    <citation type="submission" date="2020-05" db="EMBL/GenBank/DDBJ databases">
        <title>Large-scale comparative analyses of tick genomes elucidate their genetic diversity and vector capacities.</title>
        <authorList>
            <person name="Jia N."/>
            <person name="Wang J."/>
            <person name="Shi W."/>
            <person name="Du L."/>
            <person name="Sun Y."/>
            <person name="Zhan W."/>
            <person name="Jiang J."/>
            <person name="Wang Q."/>
            <person name="Zhang B."/>
            <person name="Ji P."/>
            <person name="Sakyi L.B."/>
            <person name="Cui X."/>
            <person name="Yuan T."/>
            <person name="Jiang B."/>
            <person name="Yang W."/>
            <person name="Lam T.T.-Y."/>
            <person name="Chang Q."/>
            <person name="Ding S."/>
            <person name="Wang X."/>
            <person name="Zhu J."/>
            <person name="Ruan X."/>
            <person name="Zhao L."/>
            <person name="Wei J."/>
            <person name="Que T."/>
            <person name="Du C."/>
            <person name="Cheng J."/>
            <person name="Dai P."/>
            <person name="Han X."/>
            <person name="Huang E."/>
            <person name="Gao Y."/>
            <person name="Liu J."/>
            <person name="Shao H."/>
            <person name="Ye R."/>
            <person name="Li L."/>
            <person name="Wei W."/>
            <person name="Wang X."/>
            <person name="Wang C."/>
            <person name="Yang T."/>
            <person name="Huo Q."/>
            <person name="Li W."/>
            <person name="Guo W."/>
            <person name="Chen H."/>
            <person name="Zhou L."/>
            <person name="Ni X."/>
            <person name="Tian J."/>
            <person name="Zhou Y."/>
            <person name="Sheng Y."/>
            <person name="Liu T."/>
            <person name="Pan Y."/>
            <person name="Xia L."/>
            <person name="Li J."/>
            <person name="Zhao F."/>
            <person name="Cao W."/>
        </authorList>
    </citation>
    <scope>NUCLEOTIDE SEQUENCE</scope>
    <source>
        <strain evidence="1">Hyas-2018</strain>
    </source>
</reference>
<evidence type="ECO:0000313" key="1">
    <source>
        <dbReference type="EMBL" id="KAH6936737.1"/>
    </source>
</evidence>